<keyword evidence="3" id="KW-0560">Oxidoreductase</keyword>
<dbReference type="AlphaFoldDB" id="A0A076EY54"/>
<evidence type="ECO:0000256" key="1">
    <source>
        <dbReference type="ARBA" id="ARBA00022630"/>
    </source>
</evidence>
<evidence type="ECO:0000256" key="2">
    <source>
        <dbReference type="ARBA" id="ARBA00022643"/>
    </source>
</evidence>
<dbReference type="InterPro" id="IPR013785">
    <property type="entry name" value="Aldolase_TIM"/>
</dbReference>
<reference evidence="4 5" key="1">
    <citation type="submission" date="2014-07" db="EMBL/GenBank/DDBJ databases">
        <title>Genome Sequence of Rhodococcus opacus Strain R7, a Biodegrader of Mono- and Polycyclic Aromatic Hydrocarbons.</title>
        <authorList>
            <person name="Di Gennaro P."/>
            <person name="Zampolli J."/>
            <person name="Presti I."/>
            <person name="Cappelletti M."/>
            <person name="D'Ursi P."/>
            <person name="Orro A."/>
            <person name="Mezzelani A."/>
            <person name="Milanesi L."/>
        </authorList>
    </citation>
    <scope>NUCLEOTIDE SEQUENCE [LARGE SCALE GENOMIC DNA]</scope>
    <source>
        <strain evidence="4 5">R7</strain>
    </source>
</reference>
<dbReference type="eggNOG" id="COG2070">
    <property type="taxonomic scope" value="Bacteria"/>
</dbReference>
<dbReference type="PANTHER" id="PTHR32332:SF31">
    <property type="entry name" value="2-NITROPROPANE DIOXYGENASE FAMILY, PUTATIVE (AFU_ORTHOLOGUE AFUA_2G09850)-RELATED"/>
    <property type="match status" value="1"/>
</dbReference>
<evidence type="ECO:0000313" key="5">
    <source>
        <dbReference type="Proteomes" id="UP000028488"/>
    </source>
</evidence>
<dbReference type="CDD" id="cd04730">
    <property type="entry name" value="NPD_like"/>
    <property type="match status" value="1"/>
</dbReference>
<name>A0A076EY54_RHOOP</name>
<dbReference type="EMBL" id="CP008947">
    <property type="protein sequence ID" value="AII10318.1"/>
    <property type="molecule type" value="Genomic_DNA"/>
</dbReference>
<dbReference type="PANTHER" id="PTHR32332">
    <property type="entry name" value="2-NITROPROPANE DIOXYGENASE"/>
    <property type="match status" value="1"/>
</dbReference>
<organism evidence="4 5">
    <name type="scientific">Rhodococcus opacus</name>
    <name type="common">Nocardia opaca</name>
    <dbReference type="NCBI Taxonomy" id="37919"/>
    <lineage>
        <taxon>Bacteria</taxon>
        <taxon>Bacillati</taxon>
        <taxon>Actinomycetota</taxon>
        <taxon>Actinomycetes</taxon>
        <taxon>Mycobacteriales</taxon>
        <taxon>Nocardiaceae</taxon>
        <taxon>Rhodococcus</taxon>
    </lineage>
</organism>
<keyword evidence="1" id="KW-0285">Flavoprotein</keyword>
<dbReference type="InterPro" id="IPR004136">
    <property type="entry name" value="NMO"/>
</dbReference>
<evidence type="ECO:0000313" key="4">
    <source>
        <dbReference type="EMBL" id="AII10318.1"/>
    </source>
</evidence>
<dbReference type="Pfam" id="PF03060">
    <property type="entry name" value="NMO"/>
    <property type="match status" value="2"/>
</dbReference>
<dbReference type="RefSeq" id="WP_128642423.1">
    <property type="nucleotide sequence ID" value="NZ_CP008947.1"/>
</dbReference>
<protein>
    <submittedName>
        <fullName evidence="4">Oxidoreductase</fullName>
    </submittedName>
</protein>
<gene>
    <name evidence="4" type="ORF">EP51_38955</name>
</gene>
<keyword evidence="2" id="KW-0288">FMN</keyword>
<sequence length="329" mass="34770">MSLQNRFTEKFGIEHPIVLAPMDYVSDGRLASAVAEAGGLGLIGGGYGDESWLRDQFDRVTTDAVGCGFITWSVAQQPQLLEKAIGYRPAALFLSFSDPAPHAPAIRAAGIPLICQVHDLEQARRAVAVGASVIAAQGGEAGGHGTGTRSTFTLVPEIADLLQREAPDVMLLAAGGIGDGRGLAAALALGADGALVGTRFWAAEEAAISRAAQHRALRASGDDTIRQSAFDILREKPWPSRYTGRVLHNDFIRRWHGDESGLRGVLQEKQEQFRAAVKAEDYDVANLIVGEVVGQIDRVDTVASIIDDMVGSAAAILGRTSHQLAALGS</sequence>
<accession>A0A076EY54</accession>
<proteinExistence type="predicted"/>
<dbReference type="Proteomes" id="UP000028488">
    <property type="component" value="Chromosome"/>
</dbReference>
<dbReference type="GO" id="GO:0018580">
    <property type="term" value="F:nitronate monooxygenase activity"/>
    <property type="evidence" value="ECO:0007669"/>
    <property type="project" value="InterPro"/>
</dbReference>
<evidence type="ECO:0000256" key="3">
    <source>
        <dbReference type="ARBA" id="ARBA00023002"/>
    </source>
</evidence>
<dbReference type="Gene3D" id="3.20.20.70">
    <property type="entry name" value="Aldolase class I"/>
    <property type="match status" value="1"/>
</dbReference>
<dbReference type="SUPFAM" id="SSF51412">
    <property type="entry name" value="Inosine monophosphate dehydrogenase (IMPDH)"/>
    <property type="match status" value="1"/>
</dbReference>